<name>A0A0C9SKR9_PLICR</name>
<accession>A0A0C9SKR9</accession>
<gene>
    <name evidence="2" type="ORF">PLICRDRAFT_702145</name>
</gene>
<proteinExistence type="predicted"/>
<sequence length="128" mass="13886">MSNPSAVVDVGIHDSPSARFHDSPNADSPSPPVVIASARPLNVKSEKELWRVIARTWHTAGLTDTPALFLEHLAIEGAKEHEWIRSPRVRAIGQRVQESWGRGRAIIEDNEDDVGDASFGTGVAIETG</sequence>
<evidence type="ECO:0000313" key="2">
    <source>
        <dbReference type="EMBL" id="KII84216.1"/>
    </source>
</evidence>
<dbReference type="EMBL" id="KN832572">
    <property type="protein sequence ID" value="KII84216.1"/>
    <property type="molecule type" value="Genomic_DNA"/>
</dbReference>
<keyword evidence="3" id="KW-1185">Reference proteome</keyword>
<dbReference type="Proteomes" id="UP000053263">
    <property type="component" value="Unassembled WGS sequence"/>
</dbReference>
<dbReference type="HOGENOM" id="CLU_1960491_0_0_1"/>
<dbReference type="AlphaFoldDB" id="A0A0C9SKR9"/>
<organism evidence="2 3">
    <name type="scientific">Plicaturopsis crispa FD-325 SS-3</name>
    <dbReference type="NCBI Taxonomy" id="944288"/>
    <lineage>
        <taxon>Eukaryota</taxon>
        <taxon>Fungi</taxon>
        <taxon>Dikarya</taxon>
        <taxon>Basidiomycota</taxon>
        <taxon>Agaricomycotina</taxon>
        <taxon>Agaricomycetes</taxon>
        <taxon>Agaricomycetidae</taxon>
        <taxon>Amylocorticiales</taxon>
        <taxon>Amylocorticiaceae</taxon>
        <taxon>Plicatura</taxon>
        <taxon>Plicaturopsis crispa</taxon>
    </lineage>
</organism>
<reference evidence="2 3" key="1">
    <citation type="submission" date="2014-06" db="EMBL/GenBank/DDBJ databases">
        <title>Evolutionary Origins and Diversification of the Mycorrhizal Mutualists.</title>
        <authorList>
            <consortium name="DOE Joint Genome Institute"/>
            <consortium name="Mycorrhizal Genomics Consortium"/>
            <person name="Kohler A."/>
            <person name="Kuo A."/>
            <person name="Nagy L.G."/>
            <person name="Floudas D."/>
            <person name="Copeland A."/>
            <person name="Barry K.W."/>
            <person name="Cichocki N."/>
            <person name="Veneault-Fourrey C."/>
            <person name="LaButti K."/>
            <person name="Lindquist E.A."/>
            <person name="Lipzen A."/>
            <person name="Lundell T."/>
            <person name="Morin E."/>
            <person name="Murat C."/>
            <person name="Riley R."/>
            <person name="Ohm R."/>
            <person name="Sun H."/>
            <person name="Tunlid A."/>
            <person name="Henrissat B."/>
            <person name="Grigoriev I.V."/>
            <person name="Hibbett D.S."/>
            <person name="Martin F."/>
        </authorList>
    </citation>
    <scope>NUCLEOTIDE SEQUENCE [LARGE SCALE GENOMIC DNA]</scope>
    <source>
        <strain evidence="2 3">FD-325 SS-3</strain>
    </source>
</reference>
<feature type="region of interest" description="Disordered" evidence="1">
    <location>
        <begin position="1"/>
        <end position="32"/>
    </location>
</feature>
<evidence type="ECO:0000256" key="1">
    <source>
        <dbReference type="SAM" id="MobiDB-lite"/>
    </source>
</evidence>
<evidence type="ECO:0000313" key="3">
    <source>
        <dbReference type="Proteomes" id="UP000053263"/>
    </source>
</evidence>
<protein>
    <submittedName>
        <fullName evidence="2">Uncharacterized protein</fullName>
    </submittedName>
</protein>